<dbReference type="Gene3D" id="2.60.120.10">
    <property type="entry name" value="Jelly Rolls"/>
    <property type="match status" value="1"/>
</dbReference>
<dbReference type="eggNOG" id="COG0664">
    <property type="taxonomic scope" value="Bacteria"/>
</dbReference>
<sequence length="142" mass="15612">MKGTNTMTTSDSADAAPGEYSVEGRRTVPRGDLLFKEGDAADCAYIVEEGLLEISRAWNGADVIIGTAGPNEMVGEMALIDKAPRSATARAIRDTTLLVVPFEQFEWMLEDTNPVVRRLLERFVAIIRNVNDTNLRLTLGIR</sequence>
<comment type="caution">
    <text evidence="3">The sequence shown here is derived from an EMBL/GenBank/DDBJ whole genome shotgun (WGS) entry which is preliminary data.</text>
</comment>
<dbReference type="InterPro" id="IPR014710">
    <property type="entry name" value="RmlC-like_jellyroll"/>
</dbReference>
<evidence type="ECO:0000259" key="2">
    <source>
        <dbReference type="PROSITE" id="PS50042"/>
    </source>
</evidence>
<dbReference type="EMBL" id="ANHY01000015">
    <property type="protein sequence ID" value="EKV28726.1"/>
    <property type="molecule type" value="Genomic_DNA"/>
</dbReference>
<dbReference type="PROSITE" id="PS50042">
    <property type="entry name" value="CNMP_BINDING_3"/>
    <property type="match status" value="1"/>
</dbReference>
<dbReference type="PANTHER" id="PTHR24567">
    <property type="entry name" value="CRP FAMILY TRANSCRIPTIONAL REGULATORY PROTEIN"/>
    <property type="match status" value="1"/>
</dbReference>
<dbReference type="GO" id="GO:0003700">
    <property type="term" value="F:DNA-binding transcription factor activity"/>
    <property type="evidence" value="ECO:0007669"/>
    <property type="project" value="TreeGrafter"/>
</dbReference>
<dbReference type="SMART" id="SM00100">
    <property type="entry name" value="cNMP"/>
    <property type="match status" value="1"/>
</dbReference>
<dbReference type="InterPro" id="IPR018490">
    <property type="entry name" value="cNMP-bd_dom_sf"/>
</dbReference>
<feature type="region of interest" description="Disordered" evidence="1">
    <location>
        <begin position="1"/>
        <end position="22"/>
    </location>
</feature>
<evidence type="ECO:0000256" key="1">
    <source>
        <dbReference type="SAM" id="MobiDB-lite"/>
    </source>
</evidence>
<dbReference type="PANTHER" id="PTHR24567:SF68">
    <property type="entry name" value="DNA-BINDING TRANSCRIPTIONAL DUAL REGULATOR CRP"/>
    <property type="match status" value="1"/>
</dbReference>
<dbReference type="SUPFAM" id="SSF51206">
    <property type="entry name" value="cAMP-binding domain-like"/>
    <property type="match status" value="1"/>
</dbReference>
<dbReference type="Pfam" id="PF00027">
    <property type="entry name" value="cNMP_binding"/>
    <property type="match status" value="1"/>
</dbReference>
<name>K9HJF0_9PROT</name>
<protein>
    <submittedName>
        <fullName evidence="3">cAMP-binding protein</fullName>
    </submittedName>
</protein>
<evidence type="ECO:0000313" key="4">
    <source>
        <dbReference type="Proteomes" id="UP000009881"/>
    </source>
</evidence>
<evidence type="ECO:0000313" key="3">
    <source>
        <dbReference type="EMBL" id="EKV28726.1"/>
    </source>
</evidence>
<dbReference type="PROSITE" id="PS00889">
    <property type="entry name" value="CNMP_BINDING_2"/>
    <property type="match status" value="1"/>
</dbReference>
<organism evidence="3 4">
    <name type="scientific">Caenispirillum salinarum AK4</name>
    <dbReference type="NCBI Taxonomy" id="1238182"/>
    <lineage>
        <taxon>Bacteria</taxon>
        <taxon>Pseudomonadati</taxon>
        <taxon>Pseudomonadota</taxon>
        <taxon>Alphaproteobacteria</taxon>
        <taxon>Rhodospirillales</taxon>
        <taxon>Novispirillaceae</taxon>
        <taxon>Caenispirillum</taxon>
    </lineage>
</organism>
<dbReference type="AlphaFoldDB" id="K9HJF0"/>
<reference evidence="3 4" key="1">
    <citation type="journal article" date="2013" name="Genome Announc.">
        <title>Draft Genome Sequence of an Alphaproteobacterium, Caenispirillum salinarum AK4(T), Isolated from a Solar Saltern.</title>
        <authorList>
            <person name="Khatri I."/>
            <person name="Singh A."/>
            <person name="Korpole S."/>
            <person name="Pinnaka A.K."/>
            <person name="Subramanian S."/>
        </authorList>
    </citation>
    <scope>NUCLEOTIDE SEQUENCE [LARGE SCALE GENOMIC DNA]</scope>
    <source>
        <strain evidence="3 4">AK4</strain>
    </source>
</reference>
<dbReference type="CDD" id="cd00038">
    <property type="entry name" value="CAP_ED"/>
    <property type="match status" value="1"/>
</dbReference>
<proteinExistence type="predicted"/>
<accession>K9HJF0</accession>
<dbReference type="InterPro" id="IPR018488">
    <property type="entry name" value="cNMP-bd_CS"/>
</dbReference>
<dbReference type="GO" id="GO:0005829">
    <property type="term" value="C:cytosol"/>
    <property type="evidence" value="ECO:0007669"/>
    <property type="project" value="TreeGrafter"/>
</dbReference>
<dbReference type="Proteomes" id="UP000009881">
    <property type="component" value="Unassembled WGS sequence"/>
</dbReference>
<dbReference type="InterPro" id="IPR050397">
    <property type="entry name" value="Env_Response_Regulators"/>
</dbReference>
<gene>
    <name evidence="3" type="ORF">C882_0938</name>
</gene>
<feature type="domain" description="Cyclic nucleotide-binding" evidence="2">
    <location>
        <begin position="26"/>
        <end position="126"/>
    </location>
</feature>
<keyword evidence="4" id="KW-1185">Reference proteome</keyword>
<dbReference type="STRING" id="1238182.C882_0938"/>
<feature type="compositionally biased region" description="Polar residues" evidence="1">
    <location>
        <begin position="1"/>
        <end position="12"/>
    </location>
</feature>
<dbReference type="PRINTS" id="PR00103">
    <property type="entry name" value="CAMPKINASE"/>
</dbReference>
<dbReference type="InterPro" id="IPR000595">
    <property type="entry name" value="cNMP-bd_dom"/>
</dbReference>